<evidence type="ECO:0000256" key="2">
    <source>
        <dbReference type="ARBA" id="ARBA00022741"/>
    </source>
</evidence>
<evidence type="ECO:0000259" key="5">
    <source>
        <dbReference type="Pfam" id="PF08543"/>
    </source>
</evidence>
<proteinExistence type="predicted"/>
<dbReference type="EC" id="2.7.4.7" evidence="7"/>
<reference evidence="7 9" key="2">
    <citation type="journal article" date="2011" name="Nucleic Acids Res.">
        <title>Insights into the evolution of Archaea and eukaryotic protein modifier systems revealed by the genome of a novel archaeal group.</title>
        <authorList>
            <person name="Nunoura T."/>
            <person name="Takaki Y."/>
            <person name="Kakuta J."/>
            <person name="Nishi S."/>
            <person name="Sugahara J."/>
            <person name="Kazama H."/>
            <person name="Chee G."/>
            <person name="Hattori M."/>
            <person name="Kanai A."/>
            <person name="Atomi H."/>
            <person name="Takai K."/>
            <person name="Takami H."/>
        </authorList>
    </citation>
    <scope>NUCLEOTIDE SEQUENCE [LARGE SCALE GENOMIC DNA]</scope>
</reference>
<dbReference type="FunFam" id="3.40.1190.20:FF:000003">
    <property type="entry name" value="Phosphomethylpyrimidine kinase ThiD"/>
    <property type="match status" value="1"/>
</dbReference>
<dbReference type="CDD" id="cd01169">
    <property type="entry name" value="HMPP_kinase"/>
    <property type="match status" value="1"/>
</dbReference>
<dbReference type="GO" id="GO:0005829">
    <property type="term" value="C:cytosol"/>
    <property type="evidence" value="ECO:0007669"/>
    <property type="project" value="TreeGrafter"/>
</dbReference>
<dbReference type="Proteomes" id="UP000008120">
    <property type="component" value="Chromosome"/>
</dbReference>
<keyword evidence="3 7" id="KW-0418">Kinase</keyword>
<dbReference type="GO" id="GO:0008972">
    <property type="term" value="F:phosphomethylpyrimidine kinase activity"/>
    <property type="evidence" value="ECO:0007669"/>
    <property type="project" value="UniProtKB-EC"/>
</dbReference>
<organism evidence="7 9">
    <name type="scientific">Caldiarchaeum subterraneum</name>
    <dbReference type="NCBI Taxonomy" id="311458"/>
    <lineage>
        <taxon>Archaea</taxon>
        <taxon>Nitrososphaerota</taxon>
        <taxon>Candidatus Caldarchaeales</taxon>
        <taxon>Candidatus Caldarchaeaceae</taxon>
        <taxon>Candidatus Caldarchaeum</taxon>
    </lineage>
</organism>
<feature type="domain" description="Thiamine-phosphate synthase ThiN" evidence="6">
    <location>
        <begin position="274"/>
        <end position="442"/>
    </location>
</feature>
<keyword evidence="4" id="KW-0067">ATP-binding</keyword>
<evidence type="ECO:0000256" key="3">
    <source>
        <dbReference type="ARBA" id="ARBA00022777"/>
    </source>
</evidence>
<reference evidence="7 9" key="1">
    <citation type="journal article" date="2005" name="Environ. Microbiol.">
        <title>Genetic and functional properties of uncultivated thermophilic crenarchaeotes from a subsurface gold mine as revealed by analysis of genome fragments.</title>
        <authorList>
            <person name="Nunoura T."/>
            <person name="Hirayama H."/>
            <person name="Takami H."/>
            <person name="Oida H."/>
            <person name="Nishi S."/>
            <person name="Shimamura S."/>
            <person name="Suzuki Y."/>
            <person name="Inagaki F."/>
            <person name="Takai K."/>
            <person name="Nealson K.H."/>
            <person name="Horikoshi K."/>
        </authorList>
    </citation>
    <scope>NUCLEOTIDE SEQUENCE [LARGE SCALE GENOMIC DNA]</scope>
</reference>
<dbReference type="GO" id="GO:0008902">
    <property type="term" value="F:hydroxymethylpyrimidine kinase activity"/>
    <property type="evidence" value="ECO:0007669"/>
    <property type="project" value="TreeGrafter"/>
</dbReference>
<dbReference type="AlphaFoldDB" id="E6N8L8"/>
<dbReference type="NCBIfam" id="TIGR00097">
    <property type="entry name" value="HMP-P_kinase"/>
    <property type="match status" value="1"/>
</dbReference>
<dbReference type="SUPFAM" id="SSF53613">
    <property type="entry name" value="Ribokinase-like"/>
    <property type="match status" value="1"/>
</dbReference>
<dbReference type="EMBL" id="AP011870">
    <property type="protein sequence ID" value="BAJ48637.1"/>
    <property type="molecule type" value="Genomic_DNA"/>
</dbReference>
<keyword evidence="2" id="KW-0547">Nucleotide-binding</keyword>
<evidence type="ECO:0000313" key="7">
    <source>
        <dbReference type="EMBL" id="BAJ48637.1"/>
    </source>
</evidence>
<dbReference type="NCBIfam" id="NF006346">
    <property type="entry name" value="PRK08573.1"/>
    <property type="match status" value="1"/>
</dbReference>
<name>E6N8L8_CALS0</name>
<dbReference type="Gene3D" id="3.40.225.10">
    <property type="entry name" value="Class II aldolase/adducin N-terminal domain"/>
    <property type="match status" value="1"/>
</dbReference>
<dbReference type="EMBL" id="BA000048">
    <property type="protein sequence ID" value="BAJ51342.1"/>
    <property type="molecule type" value="Genomic_DNA"/>
</dbReference>
<dbReference type="BioCyc" id="CCAL311458:G131R-1513-MONOMER"/>
<keyword evidence="1 7" id="KW-0808">Transferase</keyword>
<evidence type="ECO:0000313" key="9">
    <source>
        <dbReference type="Proteomes" id="UP000008120"/>
    </source>
</evidence>
<dbReference type="Pfam" id="PF10120">
    <property type="entry name" value="ThiN"/>
    <property type="match status" value="1"/>
</dbReference>
<dbReference type="InterPro" id="IPR036409">
    <property type="entry name" value="Aldolase_II/adducin_N_sf"/>
</dbReference>
<evidence type="ECO:0000256" key="4">
    <source>
        <dbReference type="ARBA" id="ARBA00022840"/>
    </source>
</evidence>
<dbReference type="Pfam" id="PF08543">
    <property type="entry name" value="Phos_pyr_kin"/>
    <property type="match status" value="1"/>
</dbReference>
<dbReference type="InterPro" id="IPR029056">
    <property type="entry name" value="Ribokinase-like"/>
</dbReference>
<evidence type="ECO:0000259" key="6">
    <source>
        <dbReference type="Pfam" id="PF10120"/>
    </source>
</evidence>
<dbReference type="Gene3D" id="3.40.1190.20">
    <property type="match status" value="1"/>
</dbReference>
<dbReference type="GO" id="GO:0005524">
    <property type="term" value="F:ATP binding"/>
    <property type="evidence" value="ECO:0007669"/>
    <property type="project" value="UniProtKB-KW"/>
</dbReference>
<dbReference type="KEGG" id="csu:CSUB_C1491"/>
<dbReference type="PANTHER" id="PTHR20858">
    <property type="entry name" value="PHOSPHOMETHYLPYRIMIDINE KINASE"/>
    <property type="match status" value="1"/>
</dbReference>
<evidence type="ECO:0000313" key="8">
    <source>
        <dbReference type="EMBL" id="BAJ51342.1"/>
    </source>
</evidence>
<dbReference type="GO" id="GO:0009228">
    <property type="term" value="P:thiamine biosynthetic process"/>
    <property type="evidence" value="ECO:0007669"/>
    <property type="project" value="InterPro"/>
</dbReference>
<dbReference type="InterPro" id="IPR019293">
    <property type="entry name" value="ThiN"/>
</dbReference>
<gene>
    <name evidence="8" type="ORF">CSUB_C1491</name>
    <name evidence="7" type="ORF">HGMM_F12C01C11</name>
</gene>
<evidence type="ECO:0000256" key="1">
    <source>
        <dbReference type="ARBA" id="ARBA00022679"/>
    </source>
</evidence>
<dbReference type="SUPFAM" id="SSF53639">
    <property type="entry name" value="AraD/HMP-PK domain-like"/>
    <property type="match status" value="1"/>
</dbReference>
<protein>
    <submittedName>
        <fullName evidence="7">Phosphomethylpyrimidine kinase</fullName>
        <ecNumber evidence="7">2.7.4.7</ecNumber>
    </submittedName>
</protein>
<dbReference type="STRING" id="311458.CSUB_C1491"/>
<dbReference type="InterPro" id="IPR013749">
    <property type="entry name" value="PM/HMP-P_kinase-1"/>
</dbReference>
<accession>E6N8L8</accession>
<sequence length="453" mass="48267">MGMVKRVLTVAGSDSGGGAGIQADLKTFAALGVHGMSAITCITAQNTETVTAIHQVPAEIIREQIRVVTVDIGVDAVKTGMLFSEEIIESVADELSEIKVPLVVDPVAVAKSGAPLLKPNAVDALVKKLLPLATVVTPNINEAKLLTGIEISSAEEMVDAAHRIAEMGPEAVVVKGGHLPGETTMDILLYAGNIYKFAAEKIHTRNTHGTGCVFASATAAYLAKGWKIPQAVQAAQRFVNEAIKRGLDIGRGYGPVHPTGAVYENSEKLTALRQLKEALKMIEREESFQRLIPESGSNIVVATEYASSPEDVVGVPGRIVKTPDGFTSALEPWFGASRHVANAVLTAMKHDPSVKSAANIRFDDEILSTLEALGLSVSSYDRGAEPEEVKKEEGRTIPWGIEEAIRKAGGVVDVVYHRGDVGKEPMAVVFGVDAYDVVRKLLRLSRRLAGVEI</sequence>
<dbReference type="PANTHER" id="PTHR20858:SF17">
    <property type="entry name" value="HYDROXYMETHYLPYRIMIDINE_PHOSPHOMETHYLPYRIMIDINE KINASE THI20-RELATED"/>
    <property type="match status" value="1"/>
</dbReference>
<feature type="domain" description="Pyridoxamine kinase/Phosphomethylpyrimidine kinase" evidence="5">
    <location>
        <begin position="14"/>
        <end position="257"/>
    </location>
</feature>
<dbReference type="InterPro" id="IPR004399">
    <property type="entry name" value="HMP/HMP-P_kinase_dom"/>
</dbReference>